<dbReference type="EMBL" id="GIBP01002315">
    <property type="protein sequence ID" value="NDV31284.1"/>
    <property type="molecule type" value="Transcribed_RNA"/>
</dbReference>
<evidence type="ECO:0000313" key="2">
    <source>
        <dbReference type="EMBL" id="NDV31284.1"/>
    </source>
</evidence>
<dbReference type="Gene3D" id="1.25.40.20">
    <property type="entry name" value="Ankyrin repeat-containing domain"/>
    <property type="match status" value="1"/>
</dbReference>
<proteinExistence type="predicted"/>
<reference evidence="2" key="1">
    <citation type="journal article" date="2020" name="J. Eukaryot. Microbiol.">
        <title>De novo Sequencing, Assembly and Annotation of the Transcriptome for the Free-Living Testate Amoeba Arcella intermedia.</title>
        <authorList>
            <person name="Ribeiro G.M."/>
            <person name="Porfirio-Sousa A.L."/>
            <person name="Maurer-Alcala X.X."/>
            <person name="Katz L.A."/>
            <person name="Lahr D.J.G."/>
        </authorList>
    </citation>
    <scope>NUCLEOTIDE SEQUENCE</scope>
</reference>
<protein>
    <submittedName>
        <fullName evidence="2">Uncharacterized protein</fullName>
    </submittedName>
</protein>
<evidence type="ECO:0000256" key="1">
    <source>
        <dbReference type="PROSITE-ProRule" id="PRU00023"/>
    </source>
</evidence>
<feature type="repeat" description="ANK" evidence="1">
    <location>
        <begin position="66"/>
        <end position="98"/>
    </location>
</feature>
<dbReference type="SMART" id="SM00248">
    <property type="entry name" value="ANK"/>
    <property type="match status" value="2"/>
</dbReference>
<sequence length="463" mass="51924">MCDLVYNCQDKIVLHRLQNFTQEQIINGRNSRGQSLLYCAAAGGSLSLTKKFIAMGLPLSTPQGPKLSTPLHAASWKGNTEVVSLLLLSKADIDAKNEMGLKPIYEAQSTSKFAWELFEAEGLSGIKRLIPKPNTRFHLILKSMEELPIKKNSGDPVIPIAVEFTISEMTAVQLVTPLPPAPLARIRVAQTVQGGSWEWAPPSKGGERKKGWVVPIGGETKAKLGLDILDIEKIKVNIRCIQTVETGIGGAKEDKVIGEGDFEVNVDNTMEYKKSTSLALKAENNKAKINFLLTVLPLNSHRMKKAMDKVFASEEALSEKQFVEFYGKMRKSLTEWKTAQYSMSKTGVIKSSLKKKMAHLKEEEKADVNNVTGIFFPQMTIESFGRNWDVLEINTKYKHVLGHLLYIPVLISYARMQNLTFREFVDKRLLNTNFIPILERMGAKDNLSMNFFSLLLCKYLDKH</sequence>
<dbReference type="PROSITE" id="PS50297">
    <property type="entry name" value="ANK_REP_REGION"/>
    <property type="match status" value="1"/>
</dbReference>
<name>A0A6B2L2Q0_9EUKA</name>
<keyword evidence="1" id="KW-0040">ANK repeat</keyword>
<dbReference type="AlphaFoldDB" id="A0A6B2L2Q0"/>
<dbReference type="InterPro" id="IPR002110">
    <property type="entry name" value="Ankyrin_rpt"/>
</dbReference>
<organism evidence="2">
    <name type="scientific">Arcella intermedia</name>
    <dbReference type="NCBI Taxonomy" id="1963864"/>
    <lineage>
        <taxon>Eukaryota</taxon>
        <taxon>Amoebozoa</taxon>
        <taxon>Tubulinea</taxon>
        <taxon>Elardia</taxon>
        <taxon>Arcellinida</taxon>
        <taxon>Sphaerothecina</taxon>
        <taxon>Arcellidae</taxon>
        <taxon>Arcella</taxon>
    </lineage>
</organism>
<accession>A0A6B2L2Q0</accession>
<dbReference type="Pfam" id="PF12796">
    <property type="entry name" value="Ank_2"/>
    <property type="match status" value="1"/>
</dbReference>
<dbReference type="InterPro" id="IPR036770">
    <property type="entry name" value="Ankyrin_rpt-contain_sf"/>
</dbReference>
<dbReference type="SUPFAM" id="SSF48403">
    <property type="entry name" value="Ankyrin repeat"/>
    <property type="match status" value="1"/>
</dbReference>
<dbReference type="PROSITE" id="PS50088">
    <property type="entry name" value="ANK_REPEAT"/>
    <property type="match status" value="1"/>
</dbReference>